<protein>
    <submittedName>
        <fullName evidence="1">Uncharacterized protein</fullName>
    </submittedName>
</protein>
<name>N0A6S8_9AGAM</name>
<gene>
    <name evidence="1" type="ORF">RSOL_m00050</name>
</gene>
<dbReference type="GeneID" id="16029579"/>
<dbReference type="AlphaFoldDB" id="N0A6S8"/>
<reference evidence="1" key="1">
    <citation type="submission" date="2012-12" db="EMBL/GenBank/DDBJ databases">
        <authorList>
            <person name="Pakala S."/>
            <person name="Fedorova N."/>
            <person name="Joardar V."/>
            <person name="Shabalina S."/>
            <person name="Hostetler J."/>
            <person name="Pakala S."/>
            <person name="Zafar N."/>
            <person name="Nierman W."/>
            <person name="Cubeta M."/>
        </authorList>
    </citation>
    <scope>NUCLEOTIDE SEQUENCE</scope>
    <source>
        <strain evidence="1">AG3 Rhs1AP</strain>
    </source>
</reference>
<evidence type="ECO:0000313" key="1">
    <source>
        <dbReference type="EMBL" id="AGK45348.1"/>
    </source>
</evidence>
<geneLocation type="mitochondrion" evidence="1"/>
<accession>N0A6S8</accession>
<organism evidence="1">
    <name type="scientific">Rhizoctonia solani</name>
    <dbReference type="NCBI Taxonomy" id="456999"/>
    <lineage>
        <taxon>Eukaryota</taxon>
        <taxon>Fungi</taxon>
        <taxon>Dikarya</taxon>
        <taxon>Basidiomycota</taxon>
        <taxon>Agaricomycotina</taxon>
        <taxon>Agaricomycetes</taxon>
        <taxon>Cantharellales</taxon>
        <taxon>Ceratobasidiaceae</taxon>
        <taxon>Rhizoctonia</taxon>
    </lineage>
</organism>
<dbReference type="EMBL" id="KC352446">
    <property type="protein sequence ID" value="AGK45348.1"/>
    <property type="molecule type" value="Genomic_DNA"/>
</dbReference>
<keyword evidence="1" id="KW-0496">Mitochondrion</keyword>
<dbReference type="RefSeq" id="YP_008081972.1">
    <property type="nucleotide sequence ID" value="NC_021436.1"/>
</dbReference>
<proteinExistence type="predicted"/>
<sequence>MGQRSSQKLGKLLANHSCSALRGCGLRPNWWCINTASRSCPLGLSRRDSPEGSSGIYNMNQGGKSRFFLNRVNLYGPHSFSCTVLNKFRIN</sequence>
<reference evidence="1" key="2">
    <citation type="journal article" date="2014" name="FEMS Microbiol. Lett.">
        <title>Mobile elements and mitochondrial genome expansion in the soil fungus and potato pathogen Rhizoctonia solani AG-3.</title>
        <authorList>
            <person name="Losada L."/>
            <person name="Pakala S.B."/>
            <person name="Fedorova N.D."/>
            <person name="Joardar V."/>
            <person name="Shabalina S.A."/>
            <person name="Hostetler J."/>
            <person name="Pakala S.M."/>
            <person name="Zafar N."/>
            <person name="Thomas E."/>
            <person name="Rodriguez-Carres M."/>
            <person name="Dean R."/>
            <person name="Vilgalys R."/>
            <person name="Nierman W.C."/>
            <person name="Cubeta M.A."/>
        </authorList>
    </citation>
    <scope>NUCLEOTIDE SEQUENCE</scope>
    <source>
        <strain evidence="1">AG3 Rhs1AP</strain>
    </source>
</reference>